<gene>
    <name evidence="2" type="ORF">HDE68_003494</name>
</gene>
<dbReference type="Proteomes" id="UP000537204">
    <property type="component" value="Unassembled WGS sequence"/>
</dbReference>
<sequence>MPLNNECRGHFQLPARSRTAQTSKQETDDYHSVDAKAGTQRYEHGAPQAASERGEISIITRQIVANINPKRAT</sequence>
<reference evidence="2 3" key="1">
    <citation type="submission" date="2020-08" db="EMBL/GenBank/DDBJ databases">
        <title>Genomic Encyclopedia of Type Strains, Phase IV (KMG-V): Genome sequencing to study the core and pangenomes of soil and plant-associated prokaryotes.</title>
        <authorList>
            <person name="Whitman W."/>
        </authorList>
    </citation>
    <scope>NUCLEOTIDE SEQUENCE [LARGE SCALE GENOMIC DNA]</scope>
    <source>
        <strain evidence="2 3">S3M1</strain>
    </source>
</reference>
<proteinExistence type="predicted"/>
<accession>A0A7W8ZP43</accession>
<organism evidence="2 3">
    <name type="scientific">Pedobacter cryoconitis</name>
    <dbReference type="NCBI Taxonomy" id="188932"/>
    <lineage>
        <taxon>Bacteria</taxon>
        <taxon>Pseudomonadati</taxon>
        <taxon>Bacteroidota</taxon>
        <taxon>Sphingobacteriia</taxon>
        <taxon>Sphingobacteriales</taxon>
        <taxon>Sphingobacteriaceae</taxon>
        <taxon>Pedobacter</taxon>
    </lineage>
</organism>
<dbReference type="AlphaFoldDB" id="A0A7W8ZP43"/>
<evidence type="ECO:0000256" key="1">
    <source>
        <dbReference type="SAM" id="MobiDB-lite"/>
    </source>
</evidence>
<comment type="caution">
    <text evidence="2">The sequence shown here is derived from an EMBL/GenBank/DDBJ whole genome shotgun (WGS) entry which is preliminary data.</text>
</comment>
<protein>
    <submittedName>
        <fullName evidence="2">Uncharacterized protein</fullName>
    </submittedName>
</protein>
<evidence type="ECO:0000313" key="2">
    <source>
        <dbReference type="EMBL" id="MBB5637579.1"/>
    </source>
</evidence>
<dbReference type="EMBL" id="JACHCE010000005">
    <property type="protein sequence ID" value="MBB5637579.1"/>
    <property type="molecule type" value="Genomic_DNA"/>
</dbReference>
<name>A0A7W8ZP43_9SPHI</name>
<evidence type="ECO:0000313" key="3">
    <source>
        <dbReference type="Proteomes" id="UP000537204"/>
    </source>
</evidence>
<feature type="region of interest" description="Disordered" evidence="1">
    <location>
        <begin position="1"/>
        <end position="31"/>
    </location>
</feature>